<accession>A0A5B7Y9B5</accession>
<dbReference type="AlphaFoldDB" id="A0A5B7Y9B5"/>
<dbReference type="Proteomes" id="UP000304912">
    <property type="component" value="Chromosome"/>
</dbReference>
<keyword evidence="3" id="KW-1185">Reference proteome</keyword>
<evidence type="ECO:0000313" key="3">
    <source>
        <dbReference type="Proteomes" id="UP000304912"/>
    </source>
</evidence>
<keyword evidence="1" id="KW-0732">Signal</keyword>
<name>A0A5B7Y9B5_9ALTE</name>
<protein>
    <submittedName>
        <fullName evidence="2">Gluconate 2-dehydrogenase subunit 3 family protein</fullName>
    </submittedName>
</protein>
<dbReference type="Pfam" id="PF13618">
    <property type="entry name" value="Gluconate_2-dh3"/>
    <property type="match status" value="1"/>
</dbReference>
<dbReference type="InterPro" id="IPR019546">
    <property type="entry name" value="TAT_signal_bac_arc"/>
</dbReference>
<organism evidence="2 3">
    <name type="scientific">Salinimonas iocasae</name>
    <dbReference type="NCBI Taxonomy" id="2572577"/>
    <lineage>
        <taxon>Bacteria</taxon>
        <taxon>Pseudomonadati</taxon>
        <taxon>Pseudomonadota</taxon>
        <taxon>Gammaproteobacteria</taxon>
        <taxon>Alteromonadales</taxon>
        <taxon>Alteromonadaceae</taxon>
        <taxon>Alteromonas/Salinimonas group</taxon>
        <taxon>Salinimonas</taxon>
    </lineage>
</organism>
<reference evidence="2 3" key="1">
    <citation type="submission" date="2019-04" db="EMBL/GenBank/DDBJ databases">
        <title>Salinimonas iocasae sp. nov., a halophilic bacterium isolated from the outer tube casing of tubeworms in Okinawa Trough.</title>
        <authorList>
            <person name="Zhang H."/>
            <person name="Wang H."/>
            <person name="Li C."/>
        </authorList>
    </citation>
    <scope>NUCLEOTIDE SEQUENCE [LARGE SCALE GENOMIC DNA]</scope>
    <source>
        <strain evidence="2 3">KX18D6</strain>
    </source>
</reference>
<sequence>MNRRDLLKLITAATGAAFVGTNPLAYELRPDVPLADTGFTKDDVAFLNEVGEVIIPRTDTPGAKDSNVGQIMAVLVADCYPSVLRKTFRDGMKKLDAEATSEFGKVFLLLDKTQRHSLVSRLDEEAREYNHKMGLWSVASQLPNQRREASQAPVPHYFSLFKQLTLFGFFTSKEGGTKVLRYVPVPGKYDGNIEYKKGQKAWAT</sequence>
<dbReference type="InterPro" id="IPR027056">
    <property type="entry name" value="Gluconate_2DH_su3"/>
</dbReference>
<dbReference type="NCBIfam" id="TIGR01409">
    <property type="entry name" value="TAT_signal_seq"/>
    <property type="match status" value="1"/>
</dbReference>
<proteinExistence type="predicted"/>
<dbReference type="EMBL" id="CP039852">
    <property type="protein sequence ID" value="QCZ92231.1"/>
    <property type="molecule type" value="Genomic_DNA"/>
</dbReference>
<dbReference type="OrthoDB" id="6385145at2"/>
<evidence type="ECO:0000256" key="1">
    <source>
        <dbReference type="ARBA" id="ARBA00022729"/>
    </source>
</evidence>
<dbReference type="RefSeq" id="WP_139754993.1">
    <property type="nucleotide sequence ID" value="NZ_CP039852.1"/>
</dbReference>
<dbReference type="KEGG" id="salk:FBQ74_01515"/>
<gene>
    <name evidence="2" type="ORF">FBQ74_01515</name>
</gene>
<evidence type="ECO:0000313" key="2">
    <source>
        <dbReference type="EMBL" id="QCZ92231.1"/>
    </source>
</evidence>